<keyword evidence="1" id="KW-0175">Coiled coil</keyword>
<accession>A0A6M0CM52</accession>
<dbReference type="AlphaFoldDB" id="A0A6M0CM52"/>
<name>A0A6M0CM52_9FLAO</name>
<dbReference type="RefSeq" id="WP_164033699.1">
    <property type="nucleotide sequence ID" value="NZ_JAABOQ010000008.1"/>
</dbReference>
<evidence type="ECO:0000256" key="1">
    <source>
        <dbReference type="SAM" id="Coils"/>
    </source>
</evidence>
<organism evidence="4 5">
    <name type="scientific">Spongiivirga citrea</name>
    <dbReference type="NCBI Taxonomy" id="1481457"/>
    <lineage>
        <taxon>Bacteria</taxon>
        <taxon>Pseudomonadati</taxon>
        <taxon>Bacteroidota</taxon>
        <taxon>Flavobacteriia</taxon>
        <taxon>Flavobacteriales</taxon>
        <taxon>Flavobacteriaceae</taxon>
        <taxon>Spongiivirga</taxon>
    </lineage>
</organism>
<dbReference type="Gene3D" id="2.60.40.10">
    <property type="entry name" value="Immunoglobulins"/>
    <property type="match status" value="1"/>
</dbReference>
<sequence length="931" mass="107502">MRFFCAILIFGAFQFVFGQELPPVQNFYPKDYHSENQNWSISQSDSKLIYVANSKGLLEFNGASWQLYPSPNETIMRSVYVVNDRIYTGCFMQFGYWTKTTLGILSYTSLSDKIASDLLEDEEFWNIIALDDSIIFQSLKRIYVYNVKDQSFTTIDSKNKITKIFKAGKRIYFQRLNEGLFKIEYGRDVLVFDDEIVKEDEVIAIFEQNGNQVILTQHNGFYKQEDGILVFDDRFPNNILSKESLYDGIQLDDGNFVLGTIANGLIYIDDVGEIAYQLDQDRGLANNTVLALYEDVDSNIWLGLDNGISYINTKSLFTVFNDNKGILGSIYASVVYNGNLYLGTNQGLFYRKFDSNDEFKFIENTQGQVWFLKEISGTLFCGHNTGTYEVKGDAVVKIAGIEGTWKISTINNRPDLLLQGNYDGLYVLKQSNSSWTLRNKIKNFNNSVRYFELLNGLLFVNHEYNGVFKMEIDTDFYEARNVTIDTTIKGSNSGMIKYNNELLYAYKKGIFKYDATNKKFIKDDFLSGIYTEDEYESGKLVLDEKDNLLWGFAQTNISFIEPSKLTNTANIRSVPLTKEMRKGILGYESITRLGDQNSYLLGTTSGYINLDVDKMLEPDFEVHISSISNRDIKEKEGLLNKNDVGDFKNNENDIVIKYYTPEFNKYIATYYQFQLEGTGDDWSDWSETSTSSFENLSYGDYVFSVKAKIGNKVSNNTATYSFSIAKPWYISNLMLVLYAIGIVLFSFFMHTNYRRYYRKQREKLILKNKQELQLAQAENEKEIIQIKNEQLKKENKSKSKELAASTMSIVKKNELLTTIKNELDKIDDKNVTRSVVKIINANLNESDDWEFFKKAFNNADSKFLKKLKKVHPSLSPNDLKLCAYLRLNLSSKEIAQLFHISPRSVEIKRYRLRKKMDLKHEENLVNYILKL</sequence>
<dbReference type="Gene3D" id="1.10.10.10">
    <property type="entry name" value="Winged helix-like DNA-binding domain superfamily/Winged helix DNA-binding domain"/>
    <property type="match status" value="1"/>
</dbReference>
<keyword evidence="2" id="KW-1133">Transmembrane helix</keyword>
<dbReference type="SMART" id="SM00421">
    <property type="entry name" value="HTH_LUXR"/>
    <property type="match status" value="1"/>
</dbReference>
<feature type="coiled-coil region" evidence="1">
    <location>
        <begin position="767"/>
        <end position="801"/>
    </location>
</feature>
<dbReference type="InterPro" id="IPR015943">
    <property type="entry name" value="WD40/YVTN_repeat-like_dom_sf"/>
</dbReference>
<dbReference type="SUPFAM" id="SSF46894">
    <property type="entry name" value="C-terminal effector domain of the bipartite response regulators"/>
    <property type="match status" value="1"/>
</dbReference>
<protein>
    <submittedName>
        <fullName evidence="4">LuxR family transcriptional regulator</fullName>
    </submittedName>
</protein>
<gene>
    <name evidence="4" type="ORF">GWK10_17520</name>
</gene>
<dbReference type="InterPro" id="IPR036388">
    <property type="entry name" value="WH-like_DNA-bd_sf"/>
</dbReference>
<keyword evidence="2" id="KW-0472">Membrane</keyword>
<dbReference type="Gene3D" id="2.130.10.10">
    <property type="entry name" value="YVTN repeat-like/Quinoprotein amine dehydrogenase"/>
    <property type="match status" value="2"/>
</dbReference>
<reference evidence="4 5" key="1">
    <citation type="submission" date="2020-01" db="EMBL/GenBank/DDBJ databases">
        <title>Spongiivirga citrea KCTC 32990T.</title>
        <authorList>
            <person name="Wang G."/>
        </authorList>
    </citation>
    <scope>NUCLEOTIDE SEQUENCE [LARGE SCALE GENOMIC DNA]</scope>
    <source>
        <strain evidence="4 5">KCTC 32990</strain>
    </source>
</reference>
<keyword evidence="5" id="KW-1185">Reference proteome</keyword>
<evidence type="ECO:0000313" key="4">
    <source>
        <dbReference type="EMBL" id="NER19018.1"/>
    </source>
</evidence>
<keyword evidence="2" id="KW-0812">Transmembrane</keyword>
<dbReference type="GO" id="GO:0003677">
    <property type="term" value="F:DNA binding"/>
    <property type="evidence" value="ECO:0007669"/>
    <property type="project" value="InterPro"/>
</dbReference>
<dbReference type="EMBL" id="JAABOQ010000008">
    <property type="protein sequence ID" value="NER19018.1"/>
    <property type="molecule type" value="Genomic_DNA"/>
</dbReference>
<dbReference type="InterPro" id="IPR000792">
    <property type="entry name" value="Tscrpt_reg_LuxR_C"/>
</dbReference>
<feature type="transmembrane region" description="Helical" evidence="2">
    <location>
        <begin position="728"/>
        <end position="749"/>
    </location>
</feature>
<proteinExistence type="predicted"/>
<feature type="domain" description="HTH luxR-type" evidence="3">
    <location>
        <begin position="871"/>
        <end position="928"/>
    </location>
</feature>
<dbReference type="Proteomes" id="UP000474296">
    <property type="component" value="Unassembled WGS sequence"/>
</dbReference>
<evidence type="ECO:0000313" key="5">
    <source>
        <dbReference type="Proteomes" id="UP000474296"/>
    </source>
</evidence>
<dbReference type="InterPro" id="IPR016032">
    <property type="entry name" value="Sig_transdc_resp-reg_C-effctor"/>
</dbReference>
<dbReference type="GO" id="GO:0006355">
    <property type="term" value="P:regulation of DNA-templated transcription"/>
    <property type="evidence" value="ECO:0007669"/>
    <property type="project" value="InterPro"/>
</dbReference>
<dbReference type="InterPro" id="IPR013783">
    <property type="entry name" value="Ig-like_fold"/>
</dbReference>
<comment type="caution">
    <text evidence="4">The sequence shown here is derived from an EMBL/GenBank/DDBJ whole genome shotgun (WGS) entry which is preliminary data.</text>
</comment>
<dbReference type="Pfam" id="PF07495">
    <property type="entry name" value="Y_Y_Y"/>
    <property type="match status" value="1"/>
</dbReference>
<evidence type="ECO:0000256" key="2">
    <source>
        <dbReference type="SAM" id="Phobius"/>
    </source>
</evidence>
<dbReference type="InterPro" id="IPR011123">
    <property type="entry name" value="Y_Y_Y"/>
</dbReference>
<evidence type="ECO:0000259" key="3">
    <source>
        <dbReference type="SMART" id="SM00421"/>
    </source>
</evidence>